<reference evidence="1 2" key="1">
    <citation type="submission" date="2019-04" db="EMBL/GenBank/DDBJ databases">
        <authorList>
            <person name="Grouzdev D.S."/>
            <person name="Nazina T.N."/>
        </authorList>
    </citation>
    <scope>NUCLEOTIDE SEQUENCE [LARGE SCALE GENOMIC DNA]</scope>
    <source>
        <strain evidence="1 2">SHC 3-19</strain>
    </source>
</reference>
<dbReference type="RefSeq" id="WP_138348513.1">
    <property type="nucleotide sequence ID" value="NZ_SROY01000002.1"/>
</dbReference>
<sequence length="94" mass="10170">MKATVVGLVTPHVIRVLDLAKQAESGTNVDWHLRDAVARTVEDLSQQFNARDLLAAYVHGLETAARDLGPGRKLYSGMLQSAAGMAAREIERLG</sequence>
<keyword evidence="2" id="KW-1185">Reference proteome</keyword>
<dbReference type="Proteomes" id="UP000308508">
    <property type="component" value="Unassembled WGS sequence"/>
</dbReference>
<evidence type="ECO:0000313" key="1">
    <source>
        <dbReference type="EMBL" id="TLX22223.1"/>
    </source>
</evidence>
<gene>
    <name evidence="1" type="ORF">E5S66_06855</name>
</gene>
<protein>
    <submittedName>
        <fullName evidence="1">Uncharacterized protein</fullName>
    </submittedName>
</protein>
<dbReference type="AlphaFoldDB" id="A0A5R9PGT7"/>
<accession>A0A5R9PGT7</accession>
<organism evidence="1 2">
    <name type="scientific">Thermomonas fusca</name>
    <dbReference type="NCBI Taxonomy" id="215690"/>
    <lineage>
        <taxon>Bacteria</taxon>
        <taxon>Pseudomonadati</taxon>
        <taxon>Pseudomonadota</taxon>
        <taxon>Gammaproteobacteria</taxon>
        <taxon>Lysobacterales</taxon>
        <taxon>Lysobacteraceae</taxon>
        <taxon>Thermomonas</taxon>
    </lineage>
</organism>
<proteinExistence type="predicted"/>
<name>A0A5R9PGT7_9GAMM</name>
<evidence type="ECO:0000313" key="2">
    <source>
        <dbReference type="Proteomes" id="UP000308508"/>
    </source>
</evidence>
<comment type="caution">
    <text evidence="1">The sequence shown here is derived from an EMBL/GenBank/DDBJ whole genome shotgun (WGS) entry which is preliminary data.</text>
</comment>
<dbReference type="EMBL" id="SROY01000002">
    <property type="protein sequence ID" value="TLX22223.1"/>
    <property type="molecule type" value="Genomic_DNA"/>
</dbReference>